<evidence type="ECO:0000313" key="1">
    <source>
        <dbReference type="EMBL" id="SVD99239.1"/>
    </source>
</evidence>
<name>A0A382ZVD6_9ZZZZ</name>
<proteinExistence type="predicted"/>
<reference evidence="1" key="1">
    <citation type="submission" date="2018-05" db="EMBL/GenBank/DDBJ databases">
        <authorList>
            <person name="Lanie J.A."/>
            <person name="Ng W.-L."/>
            <person name="Kazmierczak K.M."/>
            <person name="Andrzejewski T.M."/>
            <person name="Davidsen T.M."/>
            <person name="Wayne K.J."/>
            <person name="Tettelin H."/>
            <person name="Glass J.I."/>
            <person name="Rusch D."/>
            <person name="Podicherti R."/>
            <person name="Tsui H.-C.T."/>
            <person name="Winkler M.E."/>
        </authorList>
    </citation>
    <scope>NUCLEOTIDE SEQUENCE</scope>
</reference>
<sequence>MNGSDEEALSYWHRRNLEDPPRGTLWPDHLEGEEADEYWLETISDYDCDQLPNGKEGAIVAEVTSCTFGISSNIFKDLRRYFDYLWNWKE</sequence>
<gene>
    <name evidence="1" type="ORF">METZ01_LOCUS452093</name>
</gene>
<accession>A0A382ZVD6</accession>
<dbReference type="EMBL" id="UINC01186826">
    <property type="protein sequence ID" value="SVD99239.1"/>
    <property type="molecule type" value="Genomic_DNA"/>
</dbReference>
<protein>
    <submittedName>
        <fullName evidence="1">Uncharacterized protein</fullName>
    </submittedName>
</protein>
<dbReference type="AlphaFoldDB" id="A0A382ZVD6"/>
<organism evidence="1">
    <name type="scientific">marine metagenome</name>
    <dbReference type="NCBI Taxonomy" id="408172"/>
    <lineage>
        <taxon>unclassified sequences</taxon>
        <taxon>metagenomes</taxon>
        <taxon>ecological metagenomes</taxon>
    </lineage>
</organism>